<reference evidence="2" key="1">
    <citation type="journal article" date="2018" name="DNA Res.">
        <title>Multiple hybrid de novo genome assembly of finger millet, an orphan allotetraploid crop.</title>
        <authorList>
            <person name="Hatakeyama M."/>
            <person name="Aluri S."/>
            <person name="Balachadran M.T."/>
            <person name="Sivarajan S.R."/>
            <person name="Patrignani A."/>
            <person name="Gruter S."/>
            <person name="Poveda L."/>
            <person name="Shimizu-Inatsugi R."/>
            <person name="Baeten J."/>
            <person name="Francoijs K.J."/>
            <person name="Nataraja K.N."/>
            <person name="Reddy Y.A.N."/>
            <person name="Phadnis S."/>
            <person name="Ravikumar R.L."/>
            <person name="Schlapbach R."/>
            <person name="Sreeman S.M."/>
            <person name="Shimizu K.K."/>
        </authorList>
    </citation>
    <scope>NUCLEOTIDE SEQUENCE</scope>
</reference>
<name>A0AAV5BK74_ELECO</name>
<dbReference type="Proteomes" id="UP001054889">
    <property type="component" value="Unassembled WGS sequence"/>
</dbReference>
<proteinExistence type="predicted"/>
<evidence type="ECO:0000313" key="2">
    <source>
        <dbReference type="EMBL" id="GJM86601.1"/>
    </source>
</evidence>
<reference evidence="2" key="2">
    <citation type="submission" date="2021-12" db="EMBL/GenBank/DDBJ databases">
        <title>Resequencing data analysis of finger millet.</title>
        <authorList>
            <person name="Hatakeyama M."/>
            <person name="Aluri S."/>
            <person name="Balachadran M.T."/>
            <person name="Sivarajan S.R."/>
            <person name="Poveda L."/>
            <person name="Shimizu-Inatsugi R."/>
            <person name="Schlapbach R."/>
            <person name="Sreeman S.M."/>
            <person name="Shimizu K.K."/>
        </authorList>
    </citation>
    <scope>NUCLEOTIDE SEQUENCE</scope>
</reference>
<dbReference type="EMBL" id="BQKI01000001">
    <property type="protein sequence ID" value="GJM86601.1"/>
    <property type="molecule type" value="Genomic_DNA"/>
</dbReference>
<sequence length="101" mass="11334">MTIPNWDKISPSPLHQRKEDWKGELSSHLPSKLEKEGGQPKAAGSCPFWPPCTSLTRPQAAASWYARVARAAVLDVSLRCYFHGERDFRLLCFFTLRGAGC</sequence>
<comment type="caution">
    <text evidence="2">The sequence shown here is derived from an EMBL/GenBank/DDBJ whole genome shotgun (WGS) entry which is preliminary data.</text>
</comment>
<accession>A0AAV5BK74</accession>
<protein>
    <submittedName>
        <fullName evidence="2">Uncharacterized protein</fullName>
    </submittedName>
</protein>
<keyword evidence="3" id="KW-1185">Reference proteome</keyword>
<evidence type="ECO:0000313" key="3">
    <source>
        <dbReference type="Proteomes" id="UP001054889"/>
    </source>
</evidence>
<gene>
    <name evidence="2" type="primary">ga02476</name>
    <name evidence="2" type="ORF">PR202_ga02476</name>
</gene>
<dbReference type="AlphaFoldDB" id="A0AAV5BK74"/>
<feature type="region of interest" description="Disordered" evidence="1">
    <location>
        <begin position="1"/>
        <end position="43"/>
    </location>
</feature>
<evidence type="ECO:0000256" key="1">
    <source>
        <dbReference type="SAM" id="MobiDB-lite"/>
    </source>
</evidence>
<organism evidence="2 3">
    <name type="scientific">Eleusine coracana subsp. coracana</name>
    <dbReference type="NCBI Taxonomy" id="191504"/>
    <lineage>
        <taxon>Eukaryota</taxon>
        <taxon>Viridiplantae</taxon>
        <taxon>Streptophyta</taxon>
        <taxon>Embryophyta</taxon>
        <taxon>Tracheophyta</taxon>
        <taxon>Spermatophyta</taxon>
        <taxon>Magnoliopsida</taxon>
        <taxon>Liliopsida</taxon>
        <taxon>Poales</taxon>
        <taxon>Poaceae</taxon>
        <taxon>PACMAD clade</taxon>
        <taxon>Chloridoideae</taxon>
        <taxon>Cynodonteae</taxon>
        <taxon>Eleusininae</taxon>
        <taxon>Eleusine</taxon>
    </lineage>
</organism>
<feature type="compositionally biased region" description="Basic and acidic residues" evidence="1">
    <location>
        <begin position="16"/>
        <end position="38"/>
    </location>
</feature>